<evidence type="ECO:0000256" key="5">
    <source>
        <dbReference type="PROSITE-ProRule" id="PRU00508"/>
    </source>
</evidence>
<keyword evidence="9" id="KW-1185">Reference proteome</keyword>
<dbReference type="GO" id="GO:0061630">
    <property type="term" value="F:ubiquitin protein ligase activity"/>
    <property type="evidence" value="ECO:0007669"/>
    <property type="project" value="InterPro"/>
</dbReference>
<dbReference type="SUPFAM" id="SSF57903">
    <property type="entry name" value="FYVE/PHD zinc finger"/>
    <property type="match status" value="1"/>
</dbReference>
<dbReference type="InterPro" id="IPR040204">
    <property type="entry name" value="UBR7"/>
</dbReference>
<dbReference type="SMART" id="SM00249">
    <property type="entry name" value="PHD"/>
    <property type="match status" value="1"/>
</dbReference>
<dbReference type="PROSITE" id="PS50016">
    <property type="entry name" value="ZF_PHD_2"/>
    <property type="match status" value="1"/>
</dbReference>
<reference evidence="8 9" key="1">
    <citation type="submission" date="2022-07" db="EMBL/GenBank/DDBJ databases">
        <title>Genome-wide signatures of adaptation to extreme environments.</title>
        <authorList>
            <person name="Cho C.H."/>
            <person name="Yoon H.S."/>
        </authorList>
    </citation>
    <scope>NUCLEOTIDE SEQUENCE [LARGE SCALE GENOMIC DNA]</scope>
    <source>
        <strain evidence="8 9">108.79 E11</strain>
    </source>
</reference>
<gene>
    <name evidence="8" type="ORF">GAYE_SCF20G4075</name>
</gene>
<dbReference type="Proteomes" id="UP001300502">
    <property type="component" value="Unassembled WGS sequence"/>
</dbReference>
<feature type="zinc finger region" description="UBR-type" evidence="5">
    <location>
        <begin position="27"/>
        <end position="98"/>
    </location>
</feature>
<dbReference type="PROSITE" id="PS51157">
    <property type="entry name" value="ZF_UBR"/>
    <property type="match status" value="1"/>
</dbReference>
<evidence type="ECO:0000256" key="3">
    <source>
        <dbReference type="ARBA" id="ARBA00022833"/>
    </source>
</evidence>
<protein>
    <recommendedName>
        <fullName evidence="10">UBR-type domain-containing protein</fullName>
    </recommendedName>
</protein>
<dbReference type="PROSITE" id="PS01359">
    <property type="entry name" value="ZF_PHD_1"/>
    <property type="match status" value="1"/>
</dbReference>
<evidence type="ECO:0000256" key="2">
    <source>
        <dbReference type="ARBA" id="ARBA00022771"/>
    </source>
</evidence>
<keyword evidence="3" id="KW-0862">Zinc</keyword>
<accession>A0AAV9IFZ7</accession>
<dbReference type="CDD" id="cd19677">
    <property type="entry name" value="UBR-box_UBR7"/>
    <property type="match status" value="1"/>
</dbReference>
<dbReference type="InterPro" id="IPR019786">
    <property type="entry name" value="Zinc_finger_PHD-type_CS"/>
</dbReference>
<feature type="domain" description="UBR-type" evidence="7">
    <location>
        <begin position="27"/>
        <end position="98"/>
    </location>
</feature>
<comment type="caution">
    <text evidence="8">The sequence shown here is derived from an EMBL/GenBank/DDBJ whole genome shotgun (WGS) entry which is preliminary data.</text>
</comment>
<evidence type="ECO:0000256" key="1">
    <source>
        <dbReference type="ARBA" id="ARBA00022723"/>
    </source>
</evidence>
<keyword evidence="2 4" id="KW-0863">Zinc-finger</keyword>
<evidence type="ECO:0000256" key="4">
    <source>
        <dbReference type="PROSITE-ProRule" id="PRU00146"/>
    </source>
</evidence>
<dbReference type="InterPro" id="IPR047506">
    <property type="entry name" value="UBR7-like_UBR-box"/>
</dbReference>
<dbReference type="InterPro" id="IPR013083">
    <property type="entry name" value="Znf_RING/FYVE/PHD"/>
</dbReference>
<proteinExistence type="predicted"/>
<dbReference type="PANTHER" id="PTHR13513:SF9">
    <property type="entry name" value="E3 UBIQUITIN-PROTEIN LIGASE UBR7-RELATED"/>
    <property type="match status" value="1"/>
</dbReference>
<organism evidence="8 9">
    <name type="scientific">Galdieria yellowstonensis</name>
    <dbReference type="NCBI Taxonomy" id="3028027"/>
    <lineage>
        <taxon>Eukaryota</taxon>
        <taxon>Rhodophyta</taxon>
        <taxon>Bangiophyceae</taxon>
        <taxon>Galdieriales</taxon>
        <taxon>Galdieriaceae</taxon>
        <taxon>Galdieria</taxon>
    </lineage>
</organism>
<dbReference type="CDD" id="cd15542">
    <property type="entry name" value="PHD_UBR7"/>
    <property type="match status" value="1"/>
</dbReference>
<dbReference type="Gene3D" id="3.30.40.10">
    <property type="entry name" value="Zinc/RING finger domain, C3HC4 (zinc finger)"/>
    <property type="match status" value="1"/>
</dbReference>
<dbReference type="InterPro" id="IPR001965">
    <property type="entry name" value="Znf_PHD"/>
</dbReference>
<name>A0AAV9IFZ7_9RHOD</name>
<dbReference type="InterPro" id="IPR003126">
    <property type="entry name" value="Znf_UBR"/>
</dbReference>
<dbReference type="GO" id="GO:0005737">
    <property type="term" value="C:cytoplasm"/>
    <property type="evidence" value="ECO:0007669"/>
    <property type="project" value="TreeGrafter"/>
</dbReference>
<dbReference type="PANTHER" id="PTHR13513">
    <property type="entry name" value="E3 UBIQUITIN-PROTEIN LIGASE UBR7"/>
    <property type="match status" value="1"/>
</dbReference>
<feature type="domain" description="PHD-type" evidence="6">
    <location>
        <begin position="114"/>
        <end position="171"/>
    </location>
</feature>
<evidence type="ECO:0000259" key="6">
    <source>
        <dbReference type="PROSITE" id="PS50016"/>
    </source>
</evidence>
<evidence type="ECO:0000313" key="8">
    <source>
        <dbReference type="EMBL" id="KAK4526161.1"/>
    </source>
</evidence>
<evidence type="ECO:0008006" key="10">
    <source>
        <dbReference type="Google" id="ProtNLM"/>
    </source>
</evidence>
<dbReference type="EMBL" id="JANCYU010000037">
    <property type="protein sequence ID" value="KAK4526161.1"/>
    <property type="molecule type" value="Genomic_DNA"/>
</dbReference>
<dbReference type="AlphaFoldDB" id="A0AAV9IFZ7"/>
<dbReference type="InterPro" id="IPR019787">
    <property type="entry name" value="Znf_PHD-finger"/>
</dbReference>
<evidence type="ECO:0000313" key="9">
    <source>
        <dbReference type="Proteomes" id="UP001300502"/>
    </source>
</evidence>
<keyword evidence="1" id="KW-0479">Metal-binding</keyword>
<dbReference type="GO" id="GO:0008270">
    <property type="term" value="F:zinc ion binding"/>
    <property type="evidence" value="ECO:0007669"/>
    <property type="project" value="UniProtKB-KW"/>
</dbReference>
<evidence type="ECO:0000259" key="7">
    <source>
        <dbReference type="PROSITE" id="PS51157"/>
    </source>
</evidence>
<sequence length="320" mass="37101">MEDESVVTMVDVVKQQEEEQQNGWLDSSCTFPLNCASQDVFGCKRCTKDGQAAGFCRGCRAVCHGDHLADTFEIDGKRDFICDCGNSKMQNHCKLFPDKPATNDSNRYNQNFFNRFCYCEKEYSEDAEDMIQCFVCEDWYHVSCLSLKSPWCSGNILEEEFDLICSSCISRHPYLRQFLDAYRSRLNAEAFKFCITHIPQTELESLEKGDYGLFRGWQNYLCRCEECTARVSKEGLGFLLEDEGMEEEQERENSDNNSISRLLEDPLVERMFAERYALARELLYEELRPFAESKSVVTEQDMNAILQRLRERIVSDSPAF</sequence>
<dbReference type="InterPro" id="IPR011011">
    <property type="entry name" value="Znf_FYVE_PHD"/>
</dbReference>